<proteinExistence type="predicted"/>
<dbReference type="STRING" id="63057.A0A2P5DC79"/>
<accession>A0A2P5DC79</accession>
<dbReference type="EMBL" id="JXTC01000280">
    <property type="protein sequence ID" value="PON70891.1"/>
    <property type="molecule type" value="Genomic_DNA"/>
</dbReference>
<sequence length="494" mass="57738">MAESTGNPGYVAIDIWETECLIHRVPRKLRKVNESAYTPQLVSIGPFHHGNNGDLREMESLKEKYYDDFRKRSEKIKKSDLEKAINECYEKLPNCYEGIFIKVENDRKEFEQMILRDACFIIELFLRNAEDEQEGGKRDCILRTPWLRKAIKLDLILLENQLPFFVLRKIFKVVKPYLPPVKIPKPKFDCSCNTTTSDHPVISCGFDCRTTSFTCCQVKKCSQKEDELTQKPVEEEYNDPRVDPLLKLTRFFFEEHFLTESGRRVKFDDIKEMKHFTDLLRIFWLPRENIKKLQPGGNITERKYLYSATKLDKAGVTFKPSRKGTSLTDAKISRTHFLKFVPGINCMLLKLPELKLENDTECLLRNVMALEQCLYPEEDYVCGYVALMDQLINTREDVEFLVDKKILTNLLGSNKEAAKLINSLCNQIPRDKSCYAPLYNELNKFYENRWNVTRATFKKVYFKDLWTGSSTVVGIFVLLFTVSATLKNVYFRHL</sequence>
<name>A0A2P5DC79_TREOI</name>
<dbReference type="PANTHER" id="PTHR31170:SF9">
    <property type="entry name" value="PROTEIN, PUTATIVE (DUF247)-RELATED"/>
    <property type="match status" value="1"/>
</dbReference>
<dbReference type="FunCoup" id="A0A2P5DC79">
    <property type="interactions" value="21"/>
</dbReference>
<keyword evidence="3" id="KW-1185">Reference proteome</keyword>
<keyword evidence="1" id="KW-1133">Transmembrane helix</keyword>
<keyword evidence="1" id="KW-0812">Transmembrane</keyword>
<feature type="transmembrane region" description="Helical" evidence="1">
    <location>
        <begin position="465"/>
        <end position="486"/>
    </location>
</feature>
<evidence type="ECO:0000256" key="1">
    <source>
        <dbReference type="SAM" id="Phobius"/>
    </source>
</evidence>
<organism evidence="2 3">
    <name type="scientific">Trema orientale</name>
    <name type="common">Charcoal tree</name>
    <name type="synonym">Celtis orientalis</name>
    <dbReference type="NCBI Taxonomy" id="63057"/>
    <lineage>
        <taxon>Eukaryota</taxon>
        <taxon>Viridiplantae</taxon>
        <taxon>Streptophyta</taxon>
        <taxon>Embryophyta</taxon>
        <taxon>Tracheophyta</taxon>
        <taxon>Spermatophyta</taxon>
        <taxon>Magnoliopsida</taxon>
        <taxon>eudicotyledons</taxon>
        <taxon>Gunneridae</taxon>
        <taxon>Pentapetalae</taxon>
        <taxon>rosids</taxon>
        <taxon>fabids</taxon>
        <taxon>Rosales</taxon>
        <taxon>Cannabaceae</taxon>
        <taxon>Trema</taxon>
    </lineage>
</organism>
<reference evidence="3" key="1">
    <citation type="submission" date="2016-06" db="EMBL/GenBank/DDBJ databases">
        <title>Parallel loss of symbiosis genes in relatives of nitrogen-fixing non-legume Parasponia.</title>
        <authorList>
            <person name="Van Velzen R."/>
            <person name="Holmer R."/>
            <person name="Bu F."/>
            <person name="Rutten L."/>
            <person name="Van Zeijl A."/>
            <person name="Liu W."/>
            <person name="Santuari L."/>
            <person name="Cao Q."/>
            <person name="Sharma T."/>
            <person name="Shen D."/>
            <person name="Roswanjaya Y."/>
            <person name="Wardhani T."/>
            <person name="Kalhor M.S."/>
            <person name="Jansen J."/>
            <person name="Van den Hoogen J."/>
            <person name="Gungor B."/>
            <person name="Hartog M."/>
            <person name="Hontelez J."/>
            <person name="Verver J."/>
            <person name="Yang W.-C."/>
            <person name="Schijlen E."/>
            <person name="Repin R."/>
            <person name="Schilthuizen M."/>
            <person name="Schranz E."/>
            <person name="Heidstra R."/>
            <person name="Miyata K."/>
            <person name="Fedorova E."/>
            <person name="Kohlen W."/>
            <person name="Bisseling T."/>
            <person name="Smit S."/>
            <person name="Geurts R."/>
        </authorList>
    </citation>
    <scope>NUCLEOTIDE SEQUENCE [LARGE SCALE GENOMIC DNA]</scope>
    <source>
        <strain evidence="3">cv. RG33-2</strain>
    </source>
</reference>
<dbReference type="AlphaFoldDB" id="A0A2P5DC79"/>
<protein>
    <submittedName>
        <fullName evidence="2">Uncharacterized protein</fullName>
    </submittedName>
</protein>
<keyword evidence="1" id="KW-0472">Membrane</keyword>
<comment type="caution">
    <text evidence="2">The sequence shown here is derived from an EMBL/GenBank/DDBJ whole genome shotgun (WGS) entry which is preliminary data.</text>
</comment>
<dbReference type="InterPro" id="IPR004158">
    <property type="entry name" value="DUF247_pln"/>
</dbReference>
<dbReference type="Proteomes" id="UP000237000">
    <property type="component" value="Unassembled WGS sequence"/>
</dbReference>
<dbReference type="InParanoid" id="A0A2P5DC79"/>
<dbReference type="Pfam" id="PF03140">
    <property type="entry name" value="DUF247"/>
    <property type="match status" value="1"/>
</dbReference>
<evidence type="ECO:0000313" key="3">
    <source>
        <dbReference type="Proteomes" id="UP000237000"/>
    </source>
</evidence>
<dbReference type="OrthoDB" id="591587at2759"/>
<dbReference type="PANTHER" id="PTHR31170">
    <property type="entry name" value="BNAC04G53230D PROTEIN"/>
    <property type="match status" value="1"/>
</dbReference>
<gene>
    <name evidence="2" type="ORF">TorRG33x02_255790</name>
</gene>
<evidence type="ECO:0000313" key="2">
    <source>
        <dbReference type="EMBL" id="PON70891.1"/>
    </source>
</evidence>